<sequence length="149" mass="17515">MDNKIFRLYTLDYLGKYYFYEADEFISLKEDGKYILDNLKESNRFDYKGASYTYTKFGNISEGITESNVNIIIEPENINVKINDEIVHLDLIYKMNIKRLEDHVRVTTRISEKTDSPSCLLYAKLVDSDDFVKALESVRAMQIKLKEKK</sequence>
<proteinExistence type="predicted"/>
<dbReference type="eggNOG" id="ENOG5030GCR">
    <property type="taxonomic scope" value="Bacteria"/>
</dbReference>
<dbReference type="Proteomes" id="UP000019426">
    <property type="component" value="Chromosome M2/40_rep1"/>
</dbReference>
<reference evidence="1 2" key="1">
    <citation type="submission" date="2013-11" db="EMBL/GenBank/DDBJ databases">
        <title>Complete genome sequence of Clostridum sp. M2/40.</title>
        <authorList>
            <person name="Wibberg D."/>
            <person name="Puehler A."/>
            <person name="Schlueter A."/>
        </authorList>
    </citation>
    <scope>NUCLEOTIDE SEQUENCE [LARGE SCALE GENOMIC DNA]</scope>
    <source>
        <strain evidence="2">M2/40</strain>
    </source>
</reference>
<dbReference type="AlphaFoldDB" id="W6RUW1"/>
<dbReference type="HOGENOM" id="CLU_1683476_0_0_9"/>
<accession>W6RUW1</accession>
<keyword evidence="2" id="KW-1185">Reference proteome</keyword>
<organism evidence="1 2">
    <name type="scientific">Clostridium bornimense</name>
    <dbReference type="NCBI Taxonomy" id="1216932"/>
    <lineage>
        <taxon>Bacteria</taxon>
        <taxon>Bacillati</taxon>
        <taxon>Bacillota</taxon>
        <taxon>Clostridia</taxon>
        <taxon>Eubacteriales</taxon>
        <taxon>Clostridiaceae</taxon>
        <taxon>Clostridium</taxon>
    </lineage>
</organism>
<dbReference type="OrthoDB" id="1755169at2"/>
<name>W6RUW1_9CLOT</name>
<dbReference type="PATRIC" id="fig|1216932.3.peg.1285"/>
<dbReference type="RefSeq" id="WP_044037517.1">
    <property type="nucleotide sequence ID" value="NZ_HG917868.1"/>
</dbReference>
<gene>
    <name evidence="1" type="ORF">CM240_1287</name>
</gene>
<protein>
    <submittedName>
        <fullName evidence="1">Uncharacterized protein</fullName>
    </submittedName>
</protein>
<dbReference type="STRING" id="1216932.CM240_1287"/>
<evidence type="ECO:0000313" key="2">
    <source>
        <dbReference type="Proteomes" id="UP000019426"/>
    </source>
</evidence>
<dbReference type="KEGG" id="clt:CM240_1287"/>
<dbReference type="EMBL" id="HG917868">
    <property type="protein sequence ID" value="CDM68451.1"/>
    <property type="molecule type" value="Genomic_DNA"/>
</dbReference>
<evidence type="ECO:0000313" key="1">
    <source>
        <dbReference type="EMBL" id="CDM68451.1"/>
    </source>
</evidence>